<feature type="DNA-binding region" description="H-T-H motif" evidence="2">
    <location>
        <begin position="25"/>
        <end position="44"/>
    </location>
</feature>
<name>A0A917U987_9ACTN</name>
<evidence type="ECO:0000313" key="5">
    <source>
        <dbReference type="Proteomes" id="UP000642070"/>
    </source>
</evidence>
<gene>
    <name evidence="4" type="ORF">GCM10007977_082040</name>
</gene>
<dbReference type="GO" id="GO:0003677">
    <property type="term" value="F:DNA binding"/>
    <property type="evidence" value="ECO:0007669"/>
    <property type="project" value="UniProtKB-UniRule"/>
</dbReference>
<comment type="caution">
    <text evidence="4">The sequence shown here is derived from an EMBL/GenBank/DDBJ whole genome shotgun (WGS) entry which is preliminary data.</text>
</comment>
<feature type="domain" description="HTH tetR-type" evidence="3">
    <location>
        <begin position="2"/>
        <end position="62"/>
    </location>
</feature>
<evidence type="ECO:0000256" key="2">
    <source>
        <dbReference type="PROSITE-ProRule" id="PRU00335"/>
    </source>
</evidence>
<dbReference type="Gene3D" id="1.10.357.10">
    <property type="entry name" value="Tetracycline Repressor, domain 2"/>
    <property type="match status" value="1"/>
</dbReference>
<organism evidence="4 5">
    <name type="scientific">Dactylosporangium sucinum</name>
    <dbReference type="NCBI Taxonomy" id="1424081"/>
    <lineage>
        <taxon>Bacteria</taxon>
        <taxon>Bacillati</taxon>
        <taxon>Actinomycetota</taxon>
        <taxon>Actinomycetes</taxon>
        <taxon>Micromonosporales</taxon>
        <taxon>Micromonosporaceae</taxon>
        <taxon>Dactylosporangium</taxon>
    </lineage>
</organism>
<accession>A0A917U987</accession>
<dbReference type="AlphaFoldDB" id="A0A917U987"/>
<protein>
    <submittedName>
        <fullName evidence="4">Transcriptional regulator, TetR</fullName>
    </submittedName>
</protein>
<dbReference type="PROSITE" id="PS50977">
    <property type="entry name" value="HTH_TETR_2"/>
    <property type="match status" value="1"/>
</dbReference>
<dbReference type="InterPro" id="IPR041583">
    <property type="entry name" value="TetR_C_31"/>
</dbReference>
<evidence type="ECO:0000259" key="3">
    <source>
        <dbReference type="PROSITE" id="PS50977"/>
    </source>
</evidence>
<reference evidence="4" key="1">
    <citation type="journal article" date="2014" name="Int. J. Syst. Evol. Microbiol.">
        <title>Complete genome sequence of Corynebacterium casei LMG S-19264T (=DSM 44701T), isolated from a smear-ripened cheese.</title>
        <authorList>
            <consortium name="US DOE Joint Genome Institute (JGI-PGF)"/>
            <person name="Walter F."/>
            <person name="Albersmeier A."/>
            <person name="Kalinowski J."/>
            <person name="Ruckert C."/>
        </authorList>
    </citation>
    <scope>NUCLEOTIDE SEQUENCE</scope>
    <source>
        <strain evidence="4">JCM 19831</strain>
    </source>
</reference>
<keyword evidence="1 2" id="KW-0238">DNA-binding</keyword>
<dbReference type="Pfam" id="PF17940">
    <property type="entry name" value="TetR_C_31"/>
    <property type="match status" value="1"/>
</dbReference>
<dbReference type="RefSeq" id="WP_190255455.1">
    <property type="nucleotide sequence ID" value="NZ_BMPI01000056.1"/>
</dbReference>
<proteinExistence type="predicted"/>
<dbReference type="EMBL" id="BMPI01000056">
    <property type="protein sequence ID" value="GGM67826.1"/>
    <property type="molecule type" value="Genomic_DNA"/>
</dbReference>
<dbReference type="InterPro" id="IPR009057">
    <property type="entry name" value="Homeodomain-like_sf"/>
</dbReference>
<dbReference type="Proteomes" id="UP000642070">
    <property type="component" value="Unassembled WGS sequence"/>
</dbReference>
<evidence type="ECO:0000256" key="1">
    <source>
        <dbReference type="ARBA" id="ARBA00023125"/>
    </source>
</evidence>
<evidence type="ECO:0000313" key="4">
    <source>
        <dbReference type="EMBL" id="GGM67826.1"/>
    </source>
</evidence>
<reference evidence="4" key="2">
    <citation type="submission" date="2020-09" db="EMBL/GenBank/DDBJ databases">
        <authorList>
            <person name="Sun Q."/>
            <person name="Ohkuma M."/>
        </authorList>
    </citation>
    <scope>NUCLEOTIDE SEQUENCE</scope>
    <source>
        <strain evidence="4">JCM 19831</strain>
    </source>
</reference>
<sequence length="191" mass="20641">MPNRRDDLLDATIDVIGGSGIRALTHRAVDAAAGLPAGSTSNLFRTREALINAVVERFAERERANWEEIALTALPTTPSELADVMIRATHTATGPQRTLTLCRYAILVESAIQPALREQLLATGARVNAWFRTWLRAAGSADPDRDGPLLANHWTGLILHELAIPAPAFDPGPQIRAMVEAVIRPAQEVAS</sequence>
<dbReference type="InterPro" id="IPR001647">
    <property type="entry name" value="HTH_TetR"/>
</dbReference>
<keyword evidence="5" id="KW-1185">Reference proteome</keyword>
<dbReference type="SUPFAM" id="SSF46689">
    <property type="entry name" value="Homeodomain-like"/>
    <property type="match status" value="1"/>
</dbReference>